<dbReference type="EMBL" id="CM044702">
    <property type="protein sequence ID" value="KAI5675417.1"/>
    <property type="molecule type" value="Genomic_DNA"/>
</dbReference>
<name>A0ACC0BS70_CATRO</name>
<protein>
    <submittedName>
        <fullName evidence="1">Uncharacterized protein</fullName>
    </submittedName>
</protein>
<organism evidence="1 2">
    <name type="scientific">Catharanthus roseus</name>
    <name type="common">Madagascar periwinkle</name>
    <name type="synonym">Vinca rosea</name>
    <dbReference type="NCBI Taxonomy" id="4058"/>
    <lineage>
        <taxon>Eukaryota</taxon>
        <taxon>Viridiplantae</taxon>
        <taxon>Streptophyta</taxon>
        <taxon>Embryophyta</taxon>
        <taxon>Tracheophyta</taxon>
        <taxon>Spermatophyta</taxon>
        <taxon>Magnoliopsida</taxon>
        <taxon>eudicotyledons</taxon>
        <taxon>Gunneridae</taxon>
        <taxon>Pentapetalae</taxon>
        <taxon>asterids</taxon>
        <taxon>lamiids</taxon>
        <taxon>Gentianales</taxon>
        <taxon>Apocynaceae</taxon>
        <taxon>Rauvolfioideae</taxon>
        <taxon>Vinceae</taxon>
        <taxon>Catharanthinae</taxon>
        <taxon>Catharanthus</taxon>
    </lineage>
</organism>
<gene>
    <name evidence="1" type="ORF">M9H77_06367</name>
</gene>
<accession>A0ACC0BS70</accession>
<proteinExistence type="predicted"/>
<keyword evidence="2" id="KW-1185">Reference proteome</keyword>
<comment type="caution">
    <text evidence="1">The sequence shown here is derived from an EMBL/GenBank/DDBJ whole genome shotgun (WGS) entry which is preliminary data.</text>
</comment>
<sequence>MMSEGYAWLVTDSLGNFLNSIDSTAFDSMEGVLGIRPHVPRSEKLKNFEERWKKNMILRKSTGENLELNVYGIWAYDTVWALAMAVEKIRPANSGFLKLKDGRNGSDISNLKLSQFGPKLLSELYNTSFLGLSGEFKLINGQLKSSALEIFNVIETGGRTVGGGRPIGYWTPDGGITRTLGSTDYTTYSASMKELKTIVWPGDSLKKPLGWSIPLMGKLKVGVPYKSGFTEFVNVTEDPVTKKVNATGFSIDIFLSTLQFLPFNVDHEFVHFDPEETAYSEFINSLPNKSMKQPFDIMVGDFTILADRARYVDFSLPYSESGIVWVVKNKQEKNMWIFIKPFRWDLWLTILATCIFIGVVLRILEHRENCNLDPERPERQHLGMLLLFPIAALAFPERNMVANSWSRFVLVVWLFASYILMQSYTANLSAMFTIDQLDFRLSQDYYIGYQVGSYVRDFLINRHHISASKLREYSSIEKYHDAMTKGGKNGGIDAIVDEIPYMKLFLGRYGSEYKMLEQRYRMEGFGFAFPKESPLVVPFSRAILDVTADPSMAKIEEKNFGPGYSSGNEFDSIDKQTSLKAYNFGGLFIVIGSALIFAIFCSLGQKIINLAAVYSLKYCSFLTFGGSALRTNSIVHPAVDSKDLSSEQEVEISEQIVENDLAIPDIINHQSGQGLKVHESDNNNEF</sequence>
<evidence type="ECO:0000313" key="1">
    <source>
        <dbReference type="EMBL" id="KAI5675417.1"/>
    </source>
</evidence>
<dbReference type="Proteomes" id="UP001060085">
    <property type="component" value="Linkage Group LG02"/>
</dbReference>
<evidence type="ECO:0000313" key="2">
    <source>
        <dbReference type="Proteomes" id="UP001060085"/>
    </source>
</evidence>
<reference evidence="2" key="1">
    <citation type="journal article" date="2023" name="Nat. Plants">
        <title>Single-cell RNA sequencing provides a high-resolution roadmap for understanding the multicellular compartmentation of specialized metabolism.</title>
        <authorList>
            <person name="Sun S."/>
            <person name="Shen X."/>
            <person name="Li Y."/>
            <person name="Li Y."/>
            <person name="Wang S."/>
            <person name="Li R."/>
            <person name="Zhang H."/>
            <person name="Shen G."/>
            <person name="Guo B."/>
            <person name="Wei J."/>
            <person name="Xu J."/>
            <person name="St-Pierre B."/>
            <person name="Chen S."/>
            <person name="Sun C."/>
        </authorList>
    </citation>
    <scope>NUCLEOTIDE SEQUENCE [LARGE SCALE GENOMIC DNA]</scope>
</reference>